<dbReference type="OrthoDB" id="821787at2"/>
<proteinExistence type="predicted"/>
<organism evidence="1 2">
    <name type="scientific">Algoriphagus aquaeductus</name>
    <dbReference type="NCBI Taxonomy" id="475299"/>
    <lineage>
        <taxon>Bacteria</taxon>
        <taxon>Pseudomonadati</taxon>
        <taxon>Bacteroidota</taxon>
        <taxon>Cytophagia</taxon>
        <taxon>Cytophagales</taxon>
        <taxon>Cyclobacteriaceae</taxon>
        <taxon>Algoriphagus</taxon>
    </lineage>
</organism>
<evidence type="ECO:0000313" key="1">
    <source>
        <dbReference type="EMBL" id="PZV83138.1"/>
    </source>
</evidence>
<reference evidence="1 2" key="1">
    <citation type="submission" date="2018-06" db="EMBL/GenBank/DDBJ databases">
        <title>Genomic Encyclopedia of Archaeal and Bacterial Type Strains, Phase II (KMG-II): from individual species to whole genera.</title>
        <authorList>
            <person name="Goeker M."/>
        </authorList>
    </citation>
    <scope>NUCLEOTIDE SEQUENCE [LARGE SCALE GENOMIC DNA]</scope>
    <source>
        <strain evidence="1 2">T4</strain>
    </source>
</reference>
<keyword evidence="2" id="KW-1185">Reference proteome</keyword>
<dbReference type="Proteomes" id="UP000248917">
    <property type="component" value="Unassembled WGS sequence"/>
</dbReference>
<protein>
    <submittedName>
        <fullName evidence="1">Uncharacterized protein</fullName>
    </submittedName>
</protein>
<evidence type="ECO:0000313" key="2">
    <source>
        <dbReference type="Proteomes" id="UP000248917"/>
    </source>
</evidence>
<sequence length="350" mass="37214">MVRTIFFLICLFPLTGCEFFNAEVKEYLFQFNSADGSLDKVIANGYLLIDGVKTDISTSNIQELSVSEEFIFLTAVIGGDTYYLRVPSQSKSFDLVEDYLPDAMTFLSNLYTPTGGIGSLSNYSVKAVDTYEGSGSFDLTAVGDFMANNSTQPKAIVFEFGIDFDTKRTGGLAGGGGSGNGSGSSGNSGSTSCVNLIEAKNLVSYWPQITSGNATGTGKRVAGNSIFADYKTSDVALVLEGSAGGTRYVVQLMFTASNLTANKTLEFRNAGTGTGLTNIGAVGRLIAFNGTVNDDWRTNRDFGKNKNMGTLRILTVIPKITGTYSFQASGDGYPSSNNQFVNVSGTFCID</sequence>
<name>A0A326RTS5_9BACT</name>
<dbReference type="AlphaFoldDB" id="A0A326RTS5"/>
<dbReference type="EMBL" id="QKTX01000007">
    <property type="protein sequence ID" value="PZV83138.1"/>
    <property type="molecule type" value="Genomic_DNA"/>
</dbReference>
<gene>
    <name evidence="1" type="ORF">CLV31_10790</name>
</gene>
<accession>A0A326RTS5</accession>
<comment type="caution">
    <text evidence="1">The sequence shown here is derived from an EMBL/GenBank/DDBJ whole genome shotgun (WGS) entry which is preliminary data.</text>
</comment>